<dbReference type="PROSITE" id="PS00615">
    <property type="entry name" value="C_TYPE_LECTIN_1"/>
    <property type="match status" value="1"/>
</dbReference>
<dbReference type="InterPro" id="IPR016186">
    <property type="entry name" value="C-type_lectin-like/link_sf"/>
</dbReference>
<dbReference type="PANTHER" id="PTHR22799">
    <property type="entry name" value="TETRANECTIN-RELATED"/>
    <property type="match status" value="1"/>
</dbReference>
<sequence>MYLLQFLMALVAGTSLGCAAASEVIRPEADTCTVLACGTPGRDGLPGRDGAKGEKGDQGTDTLQKQVDALENKILALQTQFNNYKNAVLLQGLKEGQKTFISTRQRDTYTSGKAQCVKAGGTLACPKNAAENSALQELALKDAMFAFIDVTDIQREGKFMYANGEPVSYTNWKEGEPNNAHGIEDCVLIVPEFGLWNDWNCDARELIICEF</sequence>
<gene>
    <name evidence="10" type="primary">LOC107107530</name>
</gene>
<protein>
    <submittedName>
        <fullName evidence="10">Pulmonary surfactant-associated protein D-like</fullName>
    </submittedName>
</protein>
<keyword evidence="2" id="KW-0964">Secreted</keyword>
<dbReference type="Gene3D" id="3.10.100.10">
    <property type="entry name" value="Mannose-Binding Protein A, subunit A"/>
    <property type="match status" value="1"/>
</dbReference>
<dbReference type="InterPro" id="IPR051663">
    <property type="entry name" value="CLec_Tetranectin-domain"/>
</dbReference>
<feature type="signal peptide" evidence="7">
    <location>
        <begin position="1"/>
        <end position="21"/>
    </location>
</feature>
<dbReference type="Pfam" id="PF00059">
    <property type="entry name" value="Lectin_C"/>
    <property type="match status" value="1"/>
</dbReference>
<name>A0ABM1JPE3_GEKJA</name>
<dbReference type="Gene3D" id="1.20.5.360">
    <property type="entry name" value="SFTPD helical domain"/>
    <property type="match status" value="1"/>
</dbReference>
<dbReference type="GeneID" id="107107530"/>
<dbReference type="InterPro" id="IPR001304">
    <property type="entry name" value="C-type_lectin-like"/>
</dbReference>
<dbReference type="PANTHER" id="PTHR22799:SF1">
    <property type="entry name" value="C-TYPE LECTIN DOMAIN FAMILY 11 MEMBER A"/>
    <property type="match status" value="1"/>
</dbReference>
<evidence type="ECO:0000256" key="4">
    <source>
        <dbReference type="ARBA" id="ARBA00022734"/>
    </source>
</evidence>
<dbReference type="SUPFAM" id="SSF56436">
    <property type="entry name" value="C-type lectin-like"/>
    <property type="match status" value="1"/>
</dbReference>
<evidence type="ECO:0000256" key="2">
    <source>
        <dbReference type="ARBA" id="ARBA00022525"/>
    </source>
</evidence>
<accession>A0ABM1JPE3</accession>
<evidence type="ECO:0000313" key="9">
    <source>
        <dbReference type="Proteomes" id="UP000694871"/>
    </source>
</evidence>
<keyword evidence="9" id="KW-1185">Reference proteome</keyword>
<feature type="coiled-coil region" evidence="6">
    <location>
        <begin position="60"/>
        <end position="87"/>
    </location>
</feature>
<evidence type="ECO:0000256" key="1">
    <source>
        <dbReference type="ARBA" id="ARBA00004613"/>
    </source>
</evidence>
<reference evidence="10" key="1">
    <citation type="submission" date="2025-08" db="UniProtKB">
        <authorList>
            <consortium name="RefSeq"/>
        </authorList>
    </citation>
    <scope>IDENTIFICATION</scope>
</reference>
<dbReference type="Proteomes" id="UP000694871">
    <property type="component" value="Unplaced"/>
</dbReference>
<feature type="chain" id="PRO_5046885587" evidence="7">
    <location>
        <begin position="22"/>
        <end position="211"/>
    </location>
</feature>
<dbReference type="SMART" id="SM00034">
    <property type="entry name" value="CLECT"/>
    <property type="match status" value="1"/>
</dbReference>
<dbReference type="InterPro" id="IPR016187">
    <property type="entry name" value="CTDL_fold"/>
</dbReference>
<dbReference type="PROSITE" id="PS50041">
    <property type="entry name" value="C_TYPE_LECTIN_2"/>
    <property type="match status" value="1"/>
</dbReference>
<evidence type="ECO:0000256" key="3">
    <source>
        <dbReference type="ARBA" id="ARBA00022729"/>
    </source>
</evidence>
<evidence type="ECO:0000313" key="10">
    <source>
        <dbReference type="RefSeq" id="XP_015263330.1"/>
    </source>
</evidence>
<dbReference type="InterPro" id="IPR018378">
    <property type="entry name" value="C-type_lectin_CS"/>
</dbReference>
<evidence type="ECO:0000256" key="7">
    <source>
        <dbReference type="SAM" id="SignalP"/>
    </source>
</evidence>
<keyword evidence="3 7" id="KW-0732">Signal</keyword>
<evidence type="ECO:0000256" key="5">
    <source>
        <dbReference type="ARBA" id="ARBA00023157"/>
    </source>
</evidence>
<keyword evidence="4" id="KW-0430">Lectin</keyword>
<dbReference type="RefSeq" id="XP_015263330.1">
    <property type="nucleotide sequence ID" value="XM_015407844.1"/>
</dbReference>
<keyword evidence="6" id="KW-0175">Coiled coil</keyword>
<comment type="subcellular location">
    <subcellularLocation>
        <location evidence="1">Secreted</location>
    </subcellularLocation>
</comment>
<proteinExistence type="predicted"/>
<evidence type="ECO:0000259" key="8">
    <source>
        <dbReference type="PROSITE" id="PS50041"/>
    </source>
</evidence>
<keyword evidence="5" id="KW-1015">Disulfide bond</keyword>
<organism evidence="9 10">
    <name type="scientific">Gekko japonicus</name>
    <name type="common">Schlegel's Japanese gecko</name>
    <dbReference type="NCBI Taxonomy" id="146911"/>
    <lineage>
        <taxon>Eukaryota</taxon>
        <taxon>Metazoa</taxon>
        <taxon>Chordata</taxon>
        <taxon>Craniata</taxon>
        <taxon>Vertebrata</taxon>
        <taxon>Euteleostomi</taxon>
        <taxon>Lepidosauria</taxon>
        <taxon>Squamata</taxon>
        <taxon>Bifurcata</taxon>
        <taxon>Gekkota</taxon>
        <taxon>Gekkonidae</taxon>
        <taxon>Gekkoninae</taxon>
        <taxon>Gekko</taxon>
    </lineage>
</organism>
<feature type="domain" description="C-type lectin" evidence="8">
    <location>
        <begin position="95"/>
        <end position="210"/>
    </location>
</feature>
<evidence type="ECO:0000256" key="6">
    <source>
        <dbReference type="SAM" id="Coils"/>
    </source>
</evidence>